<dbReference type="VEuPathDB" id="FungiDB:AAP_00100"/>
<evidence type="ECO:0000313" key="4">
    <source>
        <dbReference type="Proteomes" id="UP000242877"/>
    </source>
</evidence>
<feature type="region of interest" description="Disordered" evidence="2">
    <location>
        <begin position="18"/>
        <end position="74"/>
    </location>
</feature>
<gene>
    <name evidence="3" type="ORF">AAP_00100</name>
</gene>
<feature type="compositionally biased region" description="Basic and acidic residues" evidence="2">
    <location>
        <begin position="48"/>
        <end position="70"/>
    </location>
</feature>
<dbReference type="GO" id="GO:0017128">
    <property type="term" value="F:phospholipid scramblase activity"/>
    <property type="evidence" value="ECO:0007669"/>
    <property type="project" value="InterPro"/>
</dbReference>
<feature type="region of interest" description="Disordered" evidence="2">
    <location>
        <begin position="489"/>
        <end position="575"/>
    </location>
</feature>
<reference evidence="3 4" key="1">
    <citation type="journal article" date="2016" name="Genome Biol. Evol.">
        <title>Divergent and convergent evolution of fungal pathogenicity.</title>
        <authorList>
            <person name="Shang Y."/>
            <person name="Xiao G."/>
            <person name="Zheng P."/>
            <person name="Cen K."/>
            <person name="Zhan S."/>
            <person name="Wang C."/>
        </authorList>
    </citation>
    <scope>NUCLEOTIDE SEQUENCE [LARGE SCALE GENOMIC DNA]</scope>
    <source>
        <strain evidence="3 4">ARSEF 7405</strain>
    </source>
</reference>
<feature type="compositionally biased region" description="Acidic residues" evidence="2">
    <location>
        <begin position="560"/>
        <end position="575"/>
    </location>
</feature>
<dbReference type="Proteomes" id="UP000242877">
    <property type="component" value="Unassembled WGS sequence"/>
</dbReference>
<keyword evidence="4" id="KW-1185">Reference proteome</keyword>
<dbReference type="InterPro" id="IPR005552">
    <property type="entry name" value="Scramblase"/>
</dbReference>
<dbReference type="EMBL" id="AZGZ01000001">
    <property type="protein sequence ID" value="KZZ97839.1"/>
    <property type="molecule type" value="Genomic_DNA"/>
</dbReference>
<dbReference type="OrthoDB" id="191150at2759"/>
<name>A0A168DKG1_9EURO</name>
<dbReference type="AlphaFoldDB" id="A0A168DKG1"/>
<sequence length="575" mass="63872">MLSQRLLLPSRRLFAGLRPTTQLRRSSFRIPDAYRAPRRPQPASNPNRQERQDSQKEDQNKENQKPEGPRKQVQFTDSISSILHDTNPSSNPLIAPVHVPEDAHAIITTTHPAADILLNPSIIVQRQLEMMNMLVGFEQANRYILLDANGVHIGFMTEQDNSVGSTVLRQWAGTHRSVTTCVFDKRGKEVLRFHRPFSFINSHIRVFDPVEPANVPLSSPVRTSSEKDVVPQHPETVEVSQLPMENMRVIGEAHQEWHLLRRKYNLFLFNKSPNHETDLGRQSMPFKGTGMSDIQQQQLLQNQDQSNSPDGEFHQFAYIDEPFMSWDFSLKTSDDRLIGSVNRNFSGLAREVFTDTGVYILRMDSVSLSEEATKAHNISQTNQTPSVYDNKRDNHAGMTLDQRAIMLATAVAVDFDYFSRHSNSHGGILPFPIPFFGWGGSAAEGAGAAGAAEAGAGAVAGEGAAGTASGVAGGMAGAGTIAGYEAMQSGFGSHGDGDSQAGNTQDNWVTEQQQGQQQNPQESAQQPFDERPWWEQDQEVQQKEQNPWGNQEHEDQGWGDMDEDGDEDGDGDFFF</sequence>
<organism evidence="3 4">
    <name type="scientific">Ascosphaera apis ARSEF 7405</name>
    <dbReference type="NCBI Taxonomy" id="392613"/>
    <lineage>
        <taxon>Eukaryota</taxon>
        <taxon>Fungi</taxon>
        <taxon>Dikarya</taxon>
        <taxon>Ascomycota</taxon>
        <taxon>Pezizomycotina</taxon>
        <taxon>Eurotiomycetes</taxon>
        <taxon>Eurotiomycetidae</taxon>
        <taxon>Onygenales</taxon>
        <taxon>Ascosphaeraceae</taxon>
        <taxon>Ascosphaera</taxon>
    </lineage>
</organism>
<feature type="compositionally biased region" description="Polar residues" evidence="2">
    <location>
        <begin position="500"/>
        <end position="511"/>
    </location>
</feature>
<comment type="caution">
    <text evidence="3">The sequence shown here is derived from an EMBL/GenBank/DDBJ whole genome shotgun (WGS) entry which is preliminary data.</text>
</comment>
<dbReference type="PANTHER" id="PTHR23248:SF9">
    <property type="entry name" value="PHOSPHOLIPID SCRAMBLASE"/>
    <property type="match status" value="1"/>
</dbReference>
<evidence type="ECO:0000256" key="1">
    <source>
        <dbReference type="ARBA" id="ARBA00005350"/>
    </source>
</evidence>
<protein>
    <submittedName>
        <fullName evidence="3">Scramblase</fullName>
    </submittedName>
</protein>
<evidence type="ECO:0000313" key="3">
    <source>
        <dbReference type="EMBL" id="KZZ97839.1"/>
    </source>
</evidence>
<comment type="similarity">
    <text evidence="1">Belongs to the phospholipid scramblase family.</text>
</comment>
<dbReference type="Pfam" id="PF03803">
    <property type="entry name" value="Scramblase"/>
    <property type="match status" value="2"/>
</dbReference>
<dbReference type="GO" id="GO:0005886">
    <property type="term" value="C:plasma membrane"/>
    <property type="evidence" value="ECO:0007669"/>
    <property type="project" value="TreeGrafter"/>
</dbReference>
<evidence type="ECO:0000256" key="2">
    <source>
        <dbReference type="SAM" id="MobiDB-lite"/>
    </source>
</evidence>
<proteinExistence type="inferred from homology"/>
<feature type="compositionally biased region" description="Low complexity" evidence="2">
    <location>
        <begin position="512"/>
        <end position="526"/>
    </location>
</feature>
<accession>A0A168DKG1</accession>
<dbReference type="PANTHER" id="PTHR23248">
    <property type="entry name" value="PHOSPHOLIPID SCRAMBLASE-RELATED"/>
    <property type="match status" value="1"/>
</dbReference>